<keyword evidence="5 6" id="KW-0472">Membrane</keyword>
<feature type="transmembrane region" description="Helical" evidence="6">
    <location>
        <begin position="42"/>
        <end position="67"/>
    </location>
</feature>
<organism evidence="7 8">
    <name type="scientific">Ottowia beijingensis</name>
    <dbReference type="NCBI Taxonomy" id="1207057"/>
    <lineage>
        <taxon>Bacteria</taxon>
        <taxon>Pseudomonadati</taxon>
        <taxon>Pseudomonadota</taxon>
        <taxon>Betaproteobacteria</taxon>
        <taxon>Burkholderiales</taxon>
        <taxon>Comamonadaceae</taxon>
        <taxon>Ottowia</taxon>
    </lineage>
</organism>
<keyword evidence="4 6" id="KW-1133">Transmembrane helix</keyword>
<feature type="transmembrane region" description="Helical" evidence="6">
    <location>
        <begin position="152"/>
        <end position="178"/>
    </location>
</feature>
<dbReference type="Proteomes" id="UP000589716">
    <property type="component" value="Unassembled WGS sequence"/>
</dbReference>
<comment type="subcellular location">
    <subcellularLocation>
        <location evidence="1">Cell membrane</location>
        <topology evidence="1">Multi-pass membrane protein</topology>
    </subcellularLocation>
</comment>
<dbReference type="PIRSF" id="PIRSF006324">
    <property type="entry name" value="LeuE"/>
    <property type="match status" value="1"/>
</dbReference>
<proteinExistence type="predicted"/>
<dbReference type="InterPro" id="IPR001123">
    <property type="entry name" value="LeuE-type"/>
</dbReference>
<dbReference type="GO" id="GO:0005886">
    <property type="term" value="C:plasma membrane"/>
    <property type="evidence" value="ECO:0007669"/>
    <property type="project" value="UniProtKB-SubCell"/>
</dbReference>
<dbReference type="Pfam" id="PF01810">
    <property type="entry name" value="LysE"/>
    <property type="match status" value="1"/>
</dbReference>
<evidence type="ECO:0000256" key="2">
    <source>
        <dbReference type="ARBA" id="ARBA00022475"/>
    </source>
</evidence>
<name>A0A853IYL9_9BURK</name>
<dbReference type="GO" id="GO:0015171">
    <property type="term" value="F:amino acid transmembrane transporter activity"/>
    <property type="evidence" value="ECO:0007669"/>
    <property type="project" value="TreeGrafter"/>
</dbReference>
<protein>
    <submittedName>
        <fullName evidence="7">LysE family translocator</fullName>
    </submittedName>
</protein>
<evidence type="ECO:0000256" key="4">
    <source>
        <dbReference type="ARBA" id="ARBA00022989"/>
    </source>
</evidence>
<dbReference type="RefSeq" id="WP_180550791.1">
    <property type="nucleotide sequence ID" value="NZ_JACCKX010000001.1"/>
</dbReference>
<evidence type="ECO:0000313" key="7">
    <source>
        <dbReference type="EMBL" id="NZA02459.1"/>
    </source>
</evidence>
<evidence type="ECO:0000256" key="6">
    <source>
        <dbReference type="SAM" id="Phobius"/>
    </source>
</evidence>
<gene>
    <name evidence="7" type="ORF">H0I39_13060</name>
</gene>
<dbReference type="AlphaFoldDB" id="A0A853IYL9"/>
<evidence type="ECO:0000256" key="1">
    <source>
        <dbReference type="ARBA" id="ARBA00004651"/>
    </source>
</evidence>
<dbReference type="EMBL" id="JACCKX010000001">
    <property type="protein sequence ID" value="NZA02459.1"/>
    <property type="molecule type" value="Genomic_DNA"/>
</dbReference>
<keyword evidence="8" id="KW-1185">Reference proteome</keyword>
<accession>A0A853IYL9</accession>
<comment type="caution">
    <text evidence="7">The sequence shown here is derived from an EMBL/GenBank/DDBJ whole genome shotgun (WGS) entry which is preliminary data.</text>
</comment>
<evidence type="ECO:0000256" key="3">
    <source>
        <dbReference type="ARBA" id="ARBA00022692"/>
    </source>
</evidence>
<evidence type="ECO:0000256" key="5">
    <source>
        <dbReference type="ARBA" id="ARBA00023136"/>
    </source>
</evidence>
<dbReference type="PANTHER" id="PTHR30086:SF20">
    <property type="entry name" value="ARGININE EXPORTER PROTEIN ARGO-RELATED"/>
    <property type="match status" value="1"/>
</dbReference>
<evidence type="ECO:0000313" key="8">
    <source>
        <dbReference type="Proteomes" id="UP000589716"/>
    </source>
</evidence>
<keyword evidence="3 6" id="KW-0812">Transmembrane</keyword>
<keyword evidence="2" id="KW-1003">Cell membrane</keyword>
<feature type="transmembrane region" description="Helical" evidence="6">
    <location>
        <begin position="190"/>
        <end position="208"/>
    </location>
</feature>
<dbReference type="PANTHER" id="PTHR30086">
    <property type="entry name" value="ARGININE EXPORTER PROTEIN ARGO"/>
    <property type="match status" value="1"/>
</dbReference>
<reference evidence="7 8" key="1">
    <citation type="submission" date="2020-07" db="EMBL/GenBank/DDBJ databases">
        <authorList>
            <person name="Maaloum M."/>
        </authorList>
    </citation>
    <scope>NUCLEOTIDE SEQUENCE [LARGE SCALE GENOMIC DNA]</scope>
    <source>
        <strain evidence="7 8">GCS-AN-3</strain>
    </source>
</reference>
<feature type="transmembrane region" description="Helical" evidence="6">
    <location>
        <begin position="74"/>
        <end position="92"/>
    </location>
</feature>
<sequence>MPTLQASLAFFTVALLLALSPGPDNLFVLVQSATGGRRAGFAVVAGLMLGVMVHTLAVALGLAAVFATSATAFTVLKLLGAAYLLYLAWGAWRAPPMLVASDAGAPTHPPPWPRLMARGVVMNLTNPKVVLFFLALLPQFVQPGQGPVAGQIVWFGALFILAATLVFGAVVLAADALRARLARSARAQRGLNRAAALVFVGLAARLALAER</sequence>